<keyword evidence="4 8" id="KW-0378">Hydrolase</keyword>
<name>A0ABQ8HLC6_9ROSI</name>
<keyword evidence="8" id="KW-0464">Manganese</keyword>
<evidence type="ECO:0000256" key="8">
    <source>
        <dbReference type="RuleBase" id="RU365033"/>
    </source>
</evidence>
<comment type="caution">
    <text evidence="10">The sequence shown here is derived from an EMBL/GenBank/DDBJ whole genome shotgun (WGS) entry which is preliminary data.</text>
</comment>
<evidence type="ECO:0000313" key="11">
    <source>
        <dbReference type="Proteomes" id="UP000827721"/>
    </source>
</evidence>
<dbReference type="PANTHER" id="PTHR15749">
    <property type="entry name" value="FANCONI-ASSOCIATED NUCLEASE 1"/>
    <property type="match status" value="1"/>
</dbReference>
<keyword evidence="6 7" id="KW-0234">DNA repair</keyword>
<comment type="similarity">
    <text evidence="8">Belongs to the FAN1 family.</text>
</comment>
<evidence type="ECO:0000256" key="3">
    <source>
        <dbReference type="ARBA" id="ARBA00022771"/>
    </source>
</evidence>
<keyword evidence="1 8" id="KW-0479">Metal-binding</keyword>
<comment type="cofactor">
    <cofactor evidence="8">
        <name>Mg(2+)</name>
        <dbReference type="ChEBI" id="CHEBI:18420"/>
    </cofactor>
    <cofactor evidence="8">
        <name>Mn(2+)</name>
        <dbReference type="ChEBI" id="CHEBI:29035"/>
    </cofactor>
</comment>
<sequence>MLTGRESLIRLIGKRRRFLPNRHSLLSSPIQSSLNLCFDKNGAANAIPSSPLITCPVCAINVPADDSVINSHLDACLSRGTKRKLSQRTLLQFNFSAQSKVQIQCNETELLRTDVVCNNPGETLPENAFCGSPNFVAVEENGNNRCDELQLNLESVKQTNIGDSTETPMNHQRIHSQNHMSSSSPDSEVPILDVDMNIDDISVATLQTFIVGRRFSDEKGIKFGACITLLREPDNVKDPNAIRVLSADSGCCKALGYLPRELSQYLSPLIEKFCLDFEGYATSASKTSLDAVPITITCNKVISNGGKDDDIEVFKFLWKKALHVAKFAKNYPSNMIKYQHNFNLLIEEVLRSTPHLFKEDEKTFMGINYRTRIILCTFWG</sequence>
<comment type="subcellular location">
    <subcellularLocation>
        <location evidence="8">Nucleus</location>
    </subcellularLocation>
</comment>
<dbReference type="PANTHER" id="PTHR15749:SF4">
    <property type="entry name" value="FANCONI-ASSOCIATED NUCLEASE 1"/>
    <property type="match status" value="1"/>
</dbReference>
<dbReference type="PROSITE" id="PS51908">
    <property type="entry name" value="ZF_UBZ4"/>
    <property type="match status" value="1"/>
</dbReference>
<evidence type="ECO:0000259" key="9">
    <source>
        <dbReference type="PROSITE" id="PS51908"/>
    </source>
</evidence>
<evidence type="ECO:0000256" key="4">
    <source>
        <dbReference type="ARBA" id="ARBA00022801"/>
    </source>
</evidence>
<comment type="catalytic activity">
    <reaction evidence="8">
        <text>Hydrolytically removes 5'-nucleotides successively from the 3'-hydroxy termini of 3'-hydroxy-terminated oligonucleotides.</text>
        <dbReference type="EC" id="3.1.4.1"/>
    </reaction>
</comment>
<evidence type="ECO:0000256" key="2">
    <source>
        <dbReference type="ARBA" id="ARBA00022763"/>
    </source>
</evidence>
<keyword evidence="11" id="KW-1185">Reference proteome</keyword>
<evidence type="ECO:0000256" key="5">
    <source>
        <dbReference type="ARBA" id="ARBA00022833"/>
    </source>
</evidence>
<organism evidence="10 11">
    <name type="scientific">Xanthoceras sorbifolium</name>
    <dbReference type="NCBI Taxonomy" id="99658"/>
    <lineage>
        <taxon>Eukaryota</taxon>
        <taxon>Viridiplantae</taxon>
        <taxon>Streptophyta</taxon>
        <taxon>Embryophyta</taxon>
        <taxon>Tracheophyta</taxon>
        <taxon>Spermatophyta</taxon>
        <taxon>Magnoliopsida</taxon>
        <taxon>eudicotyledons</taxon>
        <taxon>Gunneridae</taxon>
        <taxon>Pentapetalae</taxon>
        <taxon>rosids</taxon>
        <taxon>malvids</taxon>
        <taxon>Sapindales</taxon>
        <taxon>Sapindaceae</taxon>
        <taxon>Xanthoceroideae</taxon>
        <taxon>Xanthoceras</taxon>
    </lineage>
</organism>
<accession>A0ABQ8HLC6</accession>
<keyword evidence="2 7" id="KW-0227">DNA damage</keyword>
<dbReference type="Proteomes" id="UP000827721">
    <property type="component" value="Unassembled WGS sequence"/>
</dbReference>
<dbReference type="SMART" id="SM00734">
    <property type="entry name" value="ZnF_Rad18"/>
    <property type="match status" value="1"/>
</dbReference>
<dbReference type="Gene3D" id="3.30.70.2330">
    <property type="match status" value="1"/>
</dbReference>
<evidence type="ECO:0000313" key="10">
    <source>
        <dbReference type="EMBL" id="KAH7565058.1"/>
    </source>
</evidence>
<keyword evidence="3 7" id="KW-0863">Zinc-finger</keyword>
<evidence type="ECO:0000256" key="1">
    <source>
        <dbReference type="ARBA" id="ARBA00022723"/>
    </source>
</evidence>
<keyword evidence="8" id="KW-0540">Nuclease</keyword>
<keyword evidence="8" id="KW-0460">Magnesium</keyword>
<evidence type="ECO:0000256" key="6">
    <source>
        <dbReference type="ARBA" id="ARBA00023204"/>
    </source>
</evidence>
<feature type="domain" description="UBZ4-type" evidence="9">
    <location>
        <begin position="52"/>
        <end position="81"/>
    </location>
</feature>
<keyword evidence="8" id="KW-0539">Nucleus</keyword>
<evidence type="ECO:0000256" key="7">
    <source>
        <dbReference type="PROSITE-ProRule" id="PRU01256"/>
    </source>
</evidence>
<dbReference type="EC" id="3.1.4.1" evidence="8"/>
<protein>
    <recommendedName>
        <fullName evidence="8">Fanconi-associated nuclease</fullName>
        <ecNumber evidence="8">3.1.4.1</ecNumber>
    </recommendedName>
</protein>
<dbReference type="InterPro" id="IPR033315">
    <property type="entry name" value="Fan1-like"/>
</dbReference>
<gene>
    <name evidence="10" type="ORF">JRO89_XS09G0122100</name>
</gene>
<reference evidence="10 11" key="1">
    <citation type="submission" date="2021-02" db="EMBL/GenBank/DDBJ databases">
        <title>Plant Genome Project.</title>
        <authorList>
            <person name="Zhang R.-G."/>
        </authorList>
    </citation>
    <scope>NUCLEOTIDE SEQUENCE [LARGE SCALE GENOMIC DNA]</scope>
    <source>
        <tissue evidence="10">Leaves</tissue>
    </source>
</reference>
<dbReference type="EMBL" id="JAFEMO010000009">
    <property type="protein sequence ID" value="KAH7565058.1"/>
    <property type="molecule type" value="Genomic_DNA"/>
</dbReference>
<comment type="function">
    <text evidence="8">Nuclease required for the repair of DNA interstrand cross-links (ICL). Acts as a 5'-3' exonuclease that anchors at a cut end of DNA and cleaves DNA successively at every third nucleotide, allowing to excise an ICL from one strand through flanking incisions.</text>
</comment>
<dbReference type="SMART" id="SM00910">
    <property type="entry name" value="HIRAN"/>
    <property type="match status" value="1"/>
</dbReference>
<keyword evidence="5" id="KW-0862">Zinc</keyword>
<dbReference type="InterPro" id="IPR014905">
    <property type="entry name" value="HIRAN"/>
</dbReference>
<proteinExistence type="inferred from homology"/>
<dbReference type="Gene3D" id="3.30.160.60">
    <property type="entry name" value="Classic Zinc Finger"/>
    <property type="match status" value="1"/>
</dbReference>
<dbReference type="Pfam" id="PF08797">
    <property type="entry name" value="HIRAN"/>
    <property type="match status" value="1"/>
</dbReference>
<dbReference type="InterPro" id="IPR006642">
    <property type="entry name" value="Rad18_UBZ4"/>
</dbReference>